<evidence type="ECO:0000313" key="1">
    <source>
        <dbReference type="EMBL" id="EEZ62081.1"/>
    </source>
</evidence>
<dbReference type="EMBL" id="ACUX02000004">
    <property type="protein sequence ID" value="EEZ62081.1"/>
    <property type="molecule type" value="Genomic_DNA"/>
</dbReference>
<sequence>MTSHLLFSVRSYKIAQYAADEGVIRMAKDTIVDFLKTHQEGFDAVPFSPVDSLVLSTLSYLEFDEYPYGDASAAERIPLIDLMRFIPQERIIRLAWLKEDGLMPAFVEAVMRSHRYADATVRFFKKEDSPVIEKQFCACLFEFSNCAYVAYRGTDGTLTGWKEDFNLCFQDVIPSQLSATHFLNAVACEISPDAQLYIGGHSKGGNLAEYALACCNDWVYDRVVAAFDHDGPSFLSPPSPRFGTEGFRARMQKTVPASSIFGMIMEEGRAYRVVESNATGVFQHNPLSWCVKGTDFIYQEGLNQGSLVINETLDSWLSKCTIEQRALFINTIFGLLTSNDADSWGDIVADFRANAAAAIKDGSGIDASTRDALQKTMQSLGDAIGDVARKRMRSFAGSSKAALEAQAEERRNR</sequence>
<comment type="caution">
    <text evidence="1">The sequence shown here is derived from an EMBL/GenBank/DDBJ whole genome shotgun (WGS) entry which is preliminary data.</text>
</comment>
<reference evidence="1" key="1">
    <citation type="submission" date="2009-10" db="EMBL/GenBank/DDBJ databases">
        <authorList>
            <person name="Weinstock G."/>
            <person name="Sodergren E."/>
            <person name="Clifton S."/>
            <person name="Fulton L."/>
            <person name="Fulton B."/>
            <person name="Courtney L."/>
            <person name="Fronick C."/>
            <person name="Harrison M."/>
            <person name="Strong C."/>
            <person name="Farmer C."/>
            <person name="Delahaunty K."/>
            <person name="Markovic C."/>
            <person name="Hall O."/>
            <person name="Minx P."/>
            <person name="Tomlinson C."/>
            <person name="Mitreva M."/>
            <person name="Nelson J."/>
            <person name="Hou S."/>
            <person name="Wollam A."/>
            <person name="Pepin K.H."/>
            <person name="Johnson M."/>
            <person name="Bhonagiri V."/>
            <person name="Nash W.E."/>
            <person name="Warren W."/>
            <person name="Chinwalla A."/>
            <person name="Mardis E.R."/>
            <person name="Wilson R.K."/>
        </authorList>
    </citation>
    <scope>NUCLEOTIDE SEQUENCE [LARGE SCALE GENOMIC DNA]</scope>
    <source>
        <strain evidence="1">ATCC 700122</strain>
    </source>
</reference>
<dbReference type="InterPro" id="IPR029058">
    <property type="entry name" value="AB_hydrolase_fold"/>
</dbReference>
<accession>D0WEE3</accession>
<protein>
    <recommendedName>
        <fullName evidence="3">DUF2974 domain-containing protein</fullName>
    </recommendedName>
</protein>
<proteinExistence type="predicted"/>
<evidence type="ECO:0000313" key="2">
    <source>
        <dbReference type="Proteomes" id="UP000006001"/>
    </source>
</evidence>
<evidence type="ECO:0008006" key="3">
    <source>
        <dbReference type="Google" id="ProtNLM"/>
    </source>
</evidence>
<name>D0WEE3_SLAES</name>
<dbReference type="AlphaFoldDB" id="D0WEE3"/>
<dbReference type="SUPFAM" id="SSF53474">
    <property type="entry name" value="alpha/beta-Hydrolases"/>
    <property type="match status" value="1"/>
</dbReference>
<dbReference type="InterPro" id="IPR024499">
    <property type="entry name" value="Mbeg1-like"/>
</dbReference>
<organism evidence="1 2">
    <name type="scientific">Slackia exigua (strain ATCC 700122 / DSM 15923 / CIP 105133 / JCM 11022 / KCTC 5966 / S-7)</name>
    <dbReference type="NCBI Taxonomy" id="649764"/>
    <lineage>
        <taxon>Bacteria</taxon>
        <taxon>Bacillati</taxon>
        <taxon>Actinomycetota</taxon>
        <taxon>Coriobacteriia</taxon>
        <taxon>Eggerthellales</taxon>
        <taxon>Eggerthellaceae</taxon>
        <taxon>Slackia</taxon>
    </lineage>
</organism>
<dbReference type="Pfam" id="PF11187">
    <property type="entry name" value="Mbeg1-like"/>
    <property type="match status" value="1"/>
</dbReference>
<dbReference type="Proteomes" id="UP000006001">
    <property type="component" value="Unassembled WGS sequence"/>
</dbReference>
<dbReference type="HOGENOM" id="CLU_043142_2_0_11"/>
<keyword evidence="2" id="KW-1185">Reference proteome</keyword>
<dbReference type="eggNOG" id="COG1073">
    <property type="taxonomic scope" value="Bacteria"/>
</dbReference>
<dbReference type="Gene3D" id="3.40.50.1820">
    <property type="entry name" value="alpha/beta hydrolase"/>
    <property type="match status" value="1"/>
</dbReference>
<gene>
    <name evidence="1" type="ORF">HMPREF0762_00173</name>
</gene>
<dbReference type="STRING" id="649764.HMPREF0762_00173"/>